<feature type="transmembrane region" description="Helical" evidence="1">
    <location>
        <begin position="468"/>
        <end position="485"/>
    </location>
</feature>
<dbReference type="STRING" id="983920.Y88_0115"/>
<dbReference type="InParanoid" id="F1ZB70"/>
<evidence type="ECO:0000313" key="3">
    <source>
        <dbReference type="Proteomes" id="UP000004728"/>
    </source>
</evidence>
<keyword evidence="1" id="KW-0472">Membrane</keyword>
<protein>
    <submittedName>
        <fullName evidence="2">Efflux transporter permease subunit</fullName>
    </submittedName>
</protein>
<organism evidence="2 3">
    <name type="scientific">Novosphingobium nitrogenifigens DSM 19370</name>
    <dbReference type="NCBI Taxonomy" id="983920"/>
    <lineage>
        <taxon>Bacteria</taxon>
        <taxon>Pseudomonadati</taxon>
        <taxon>Pseudomonadota</taxon>
        <taxon>Alphaproteobacteria</taxon>
        <taxon>Sphingomonadales</taxon>
        <taxon>Sphingomonadaceae</taxon>
        <taxon>Novosphingobium</taxon>
    </lineage>
</organism>
<feature type="transmembrane region" description="Helical" evidence="1">
    <location>
        <begin position="497"/>
        <end position="517"/>
    </location>
</feature>
<feature type="transmembrane region" description="Helical" evidence="1">
    <location>
        <begin position="9"/>
        <end position="29"/>
    </location>
</feature>
<sequence length="676" mass="72981">MPRIGRAEITFSLTTFAAAMLALYISFLVGLERPYWAMLTVYISSQPVAAAALSKGIFRVAGTLIGAAASVLVVPMFVDAPPVLSLVLALWVGVCLFISLLDRTPRAYLFMLAGYTAALISFPAVDKAEDIFNIAVLRGMEIAIGAACSSLLHTLIPAHDFEAAIGGRIRTVRTEMGRWLDEVLDGKVDAERPDLPSRMAGHMTELRLMATHLRFHPDGGKLARGTIMVLWDHLVLLMPLVDAIEDRLTVLREPEGTSWPEGLADVLAHLRDWVGQEPQTLSATRAGVEARLAAWHETLSPDDWRGLIALNLHARLAELVMRYEATQWLAEHTLHPATPLPAPLTPLLRAKGRRLWHRDVGLAFRSALAAVIGVLGSCAVWIVTMWPDGGTMAMICAVVCSFFATLDDPRPAQASWLKWTALSLPIAAVYLFGILPHVTTFEGLVLALAPTLLVMGVFLGDPAIYVKTMTLVVGFCGALALTAALEADFARFINSNIAQLIGAAAAIVTTGLFRVIGAEAAVQRILRRNWGDLARLAAGRLALTGEAWNSLMVDRAALLSPRIGHLASLDGRDRAAGDGLREVRIGLNLIQIRQMIGVVPADTRQELVNLQNAAAGLCHAQSLPDRTGLDEYRAETLVALRAAGAKCREPSSGSAERDLLNILVGMTRALLPEESL</sequence>
<dbReference type="OrthoDB" id="9807111at2"/>
<name>F1ZB70_9SPHN</name>
<proteinExistence type="predicted"/>
<keyword evidence="1" id="KW-1133">Transmembrane helix</keyword>
<dbReference type="eggNOG" id="COG1289">
    <property type="taxonomic scope" value="Bacteria"/>
</dbReference>
<dbReference type="RefSeq" id="WP_008067453.1">
    <property type="nucleotide sequence ID" value="NZ_AQWK01000006.1"/>
</dbReference>
<feature type="transmembrane region" description="Helical" evidence="1">
    <location>
        <begin position="35"/>
        <end position="53"/>
    </location>
</feature>
<evidence type="ECO:0000256" key="1">
    <source>
        <dbReference type="SAM" id="Phobius"/>
    </source>
</evidence>
<feature type="transmembrane region" description="Helical" evidence="1">
    <location>
        <begin position="83"/>
        <end position="101"/>
    </location>
</feature>
<dbReference type="Pfam" id="PF04632">
    <property type="entry name" value="FUSC"/>
    <property type="match status" value="1"/>
</dbReference>
<reference evidence="2 3" key="1">
    <citation type="journal article" date="2012" name="J. Bacteriol.">
        <title>Draft Genome Sequence of Novosphingobium nitrogenifigens Y88T.</title>
        <authorList>
            <person name="Strabala T.J."/>
            <person name="Macdonald L."/>
            <person name="Liu V."/>
            <person name="Smit A.M."/>
        </authorList>
    </citation>
    <scope>NUCLEOTIDE SEQUENCE [LARGE SCALE GENOMIC DNA]</scope>
    <source>
        <strain evidence="2 3">DSM 19370</strain>
    </source>
</reference>
<dbReference type="Proteomes" id="UP000004728">
    <property type="component" value="Unassembled WGS sequence"/>
</dbReference>
<dbReference type="AlphaFoldDB" id="F1ZB70"/>
<dbReference type="EMBL" id="AEWJ01000044">
    <property type="protein sequence ID" value="EGD58063.1"/>
    <property type="molecule type" value="Genomic_DNA"/>
</dbReference>
<feature type="transmembrane region" description="Helical" evidence="1">
    <location>
        <begin position="419"/>
        <end position="438"/>
    </location>
</feature>
<dbReference type="GO" id="GO:0022857">
    <property type="term" value="F:transmembrane transporter activity"/>
    <property type="evidence" value="ECO:0007669"/>
    <property type="project" value="InterPro"/>
</dbReference>
<dbReference type="GO" id="GO:0005886">
    <property type="term" value="C:plasma membrane"/>
    <property type="evidence" value="ECO:0007669"/>
    <property type="project" value="InterPro"/>
</dbReference>
<evidence type="ECO:0000313" key="2">
    <source>
        <dbReference type="EMBL" id="EGD58063.1"/>
    </source>
</evidence>
<feature type="transmembrane region" description="Helical" evidence="1">
    <location>
        <begin position="362"/>
        <end position="383"/>
    </location>
</feature>
<feature type="transmembrane region" description="Helical" evidence="1">
    <location>
        <begin position="108"/>
        <end position="125"/>
    </location>
</feature>
<keyword evidence="3" id="KW-1185">Reference proteome</keyword>
<feature type="transmembrane region" description="Helical" evidence="1">
    <location>
        <begin position="389"/>
        <end position="407"/>
    </location>
</feature>
<feature type="transmembrane region" description="Helical" evidence="1">
    <location>
        <begin position="60"/>
        <end position="77"/>
    </location>
</feature>
<dbReference type="HOGENOM" id="CLU_013927_2_0_5"/>
<keyword evidence="1" id="KW-0812">Transmembrane</keyword>
<gene>
    <name evidence="2" type="ORF">Y88_0115</name>
</gene>
<feature type="transmembrane region" description="Helical" evidence="1">
    <location>
        <begin position="444"/>
        <end position="461"/>
    </location>
</feature>
<dbReference type="FunCoup" id="F1ZB70">
    <property type="interactions" value="34"/>
</dbReference>
<feature type="transmembrane region" description="Helical" evidence="1">
    <location>
        <begin position="131"/>
        <end position="152"/>
    </location>
</feature>
<accession>F1ZB70</accession>
<comment type="caution">
    <text evidence="2">The sequence shown here is derived from an EMBL/GenBank/DDBJ whole genome shotgun (WGS) entry which is preliminary data.</text>
</comment>
<dbReference type="InterPro" id="IPR006726">
    <property type="entry name" value="PHBA_efflux_AaeB/fusaric-R"/>
</dbReference>